<name>A0A0E9RLQ1_ANGAN</name>
<organism evidence="1">
    <name type="scientific">Anguilla anguilla</name>
    <name type="common">European freshwater eel</name>
    <name type="synonym">Muraena anguilla</name>
    <dbReference type="NCBI Taxonomy" id="7936"/>
    <lineage>
        <taxon>Eukaryota</taxon>
        <taxon>Metazoa</taxon>
        <taxon>Chordata</taxon>
        <taxon>Craniata</taxon>
        <taxon>Vertebrata</taxon>
        <taxon>Euteleostomi</taxon>
        <taxon>Actinopterygii</taxon>
        <taxon>Neopterygii</taxon>
        <taxon>Teleostei</taxon>
        <taxon>Anguilliformes</taxon>
        <taxon>Anguillidae</taxon>
        <taxon>Anguilla</taxon>
    </lineage>
</organism>
<accession>A0A0E9RLQ1</accession>
<sequence>MYNPSNYYSRLCNYPIINGDESRFMKQKNKN</sequence>
<evidence type="ECO:0000313" key="1">
    <source>
        <dbReference type="EMBL" id="JAH29385.1"/>
    </source>
</evidence>
<reference evidence="1" key="2">
    <citation type="journal article" date="2015" name="Fish Shellfish Immunol.">
        <title>Early steps in the European eel (Anguilla anguilla)-Vibrio vulnificus interaction in the gills: Role of the RtxA13 toxin.</title>
        <authorList>
            <person name="Callol A."/>
            <person name="Pajuelo D."/>
            <person name="Ebbesson L."/>
            <person name="Teles M."/>
            <person name="MacKenzie S."/>
            <person name="Amaro C."/>
        </authorList>
    </citation>
    <scope>NUCLEOTIDE SEQUENCE</scope>
</reference>
<protein>
    <submittedName>
        <fullName evidence="1">Uncharacterized protein</fullName>
    </submittedName>
</protein>
<dbReference type="EMBL" id="GBXM01079192">
    <property type="protein sequence ID" value="JAH29385.1"/>
    <property type="molecule type" value="Transcribed_RNA"/>
</dbReference>
<proteinExistence type="predicted"/>
<reference evidence="1" key="1">
    <citation type="submission" date="2014-11" db="EMBL/GenBank/DDBJ databases">
        <authorList>
            <person name="Amaro Gonzalez C."/>
        </authorList>
    </citation>
    <scope>NUCLEOTIDE SEQUENCE</scope>
</reference>
<dbReference type="AlphaFoldDB" id="A0A0E9RLQ1"/>